<dbReference type="AlphaFoldDB" id="A0A915ICN0"/>
<evidence type="ECO:0000313" key="3">
    <source>
        <dbReference type="Proteomes" id="UP000887565"/>
    </source>
</evidence>
<feature type="signal peptide" evidence="1">
    <location>
        <begin position="1"/>
        <end position="15"/>
    </location>
</feature>
<dbReference type="GO" id="GO:0008270">
    <property type="term" value="F:zinc ion binding"/>
    <property type="evidence" value="ECO:0007669"/>
    <property type="project" value="TreeGrafter"/>
</dbReference>
<sequence>MFTKILILSIDCCLTSEFIIDTCLKDAESSSSTLYEGFPWINDTLPLSIQPSLYRLRLEPNLTTGEFIGAVDIYAAIRQKTDWLILNAKCLEMSEIHFTVNKLKEKLENSDVKYHPEHDQLAVKLPAGIENEFVVMFEFSGRMNRQEIHGLFFADFYDHEDKNVVSFMIANFVRTTARTVFPCFDASDFGAHFEVIIGRDYHMRSLSNGKLNHTIQPRDKMIKYDMFKRTTQLTTTEQLKIFVYDPNTLLSVISFLENW</sequence>
<dbReference type="GO" id="GO:0043171">
    <property type="term" value="P:peptide catabolic process"/>
    <property type="evidence" value="ECO:0007669"/>
    <property type="project" value="TreeGrafter"/>
</dbReference>
<evidence type="ECO:0000256" key="1">
    <source>
        <dbReference type="SAM" id="SignalP"/>
    </source>
</evidence>
<organism evidence="3 4">
    <name type="scientific">Romanomermis culicivorax</name>
    <name type="common">Nematode worm</name>
    <dbReference type="NCBI Taxonomy" id="13658"/>
    <lineage>
        <taxon>Eukaryota</taxon>
        <taxon>Metazoa</taxon>
        <taxon>Ecdysozoa</taxon>
        <taxon>Nematoda</taxon>
        <taxon>Enoplea</taxon>
        <taxon>Dorylaimia</taxon>
        <taxon>Mermithida</taxon>
        <taxon>Mermithoidea</taxon>
        <taxon>Mermithidae</taxon>
        <taxon>Romanomermis</taxon>
    </lineage>
</organism>
<feature type="domain" description="Aminopeptidase N-like N-terminal" evidence="2">
    <location>
        <begin position="50"/>
        <end position="235"/>
    </location>
</feature>
<dbReference type="InterPro" id="IPR045357">
    <property type="entry name" value="Aminopeptidase_N-like_N"/>
</dbReference>
<keyword evidence="1" id="KW-0732">Signal</keyword>
<accession>A0A915ICN0</accession>
<dbReference type="WBParaSite" id="nRc.2.0.1.t11935-RA">
    <property type="protein sequence ID" value="nRc.2.0.1.t11935-RA"/>
    <property type="gene ID" value="nRc.2.0.1.g11935"/>
</dbReference>
<protein>
    <submittedName>
        <fullName evidence="4">Aminopeptidase N-like N-terminal domain-containing protein</fullName>
    </submittedName>
</protein>
<dbReference type="PANTHER" id="PTHR11533">
    <property type="entry name" value="PROTEASE M1 ZINC METALLOPROTEASE"/>
    <property type="match status" value="1"/>
</dbReference>
<dbReference type="GO" id="GO:0006508">
    <property type="term" value="P:proteolysis"/>
    <property type="evidence" value="ECO:0007669"/>
    <property type="project" value="TreeGrafter"/>
</dbReference>
<dbReference type="GO" id="GO:0070006">
    <property type="term" value="F:metalloaminopeptidase activity"/>
    <property type="evidence" value="ECO:0007669"/>
    <property type="project" value="TreeGrafter"/>
</dbReference>
<dbReference type="GO" id="GO:0042277">
    <property type="term" value="F:peptide binding"/>
    <property type="evidence" value="ECO:0007669"/>
    <property type="project" value="TreeGrafter"/>
</dbReference>
<feature type="chain" id="PRO_5037250146" evidence="1">
    <location>
        <begin position="16"/>
        <end position="259"/>
    </location>
</feature>
<keyword evidence="3" id="KW-1185">Reference proteome</keyword>
<dbReference type="Pfam" id="PF17900">
    <property type="entry name" value="Peptidase_M1_N"/>
    <property type="match status" value="1"/>
</dbReference>
<dbReference type="GO" id="GO:0005737">
    <property type="term" value="C:cytoplasm"/>
    <property type="evidence" value="ECO:0007669"/>
    <property type="project" value="TreeGrafter"/>
</dbReference>
<dbReference type="GO" id="GO:0016020">
    <property type="term" value="C:membrane"/>
    <property type="evidence" value="ECO:0007669"/>
    <property type="project" value="TreeGrafter"/>
</dbReference>
<proteinExistence type="predicted"/>
<dbReference type="InterPro" id="IPR050344">
    <property type="entry name" value="Peptidase_M1_aminopeptidases"/>
</dbReference>
<name>A0A915ICN0_ROMCU</name>
<dbReference type="InterPro" id="IPR042097">
    <property type="entry name" value="Aminopeptidase_N-like_N_sf"/>
</dbReference>
<reference evidence="4" key="1">
    <citation type="submission" date="2022-11" db="UniProtKB">
        <authorList>
            <consortium name="WormBaseParasite"/>
        </authorList>
    </citation>
    <scope>IDENTIFICATION</scope>
</reference>
<dbReference type="GO" id="GO:0005615">
    <property type="term" value="C:extracellular space"/>
    <property type="evidence" value="ECO:0007669"/>
    <property type="project" value="TreeGrafter"/>
</dbReference>
<dbReference type="Gene3D" id="2.60.40.1730">
    <property type="entry name" value="tricorn interacting facor f3 domain"/>
    <property type="match status" value="1"/>
</dbReference>
<dbReference type="Proteomes" id="UP000887565">
    <property type="component" value="Unplaced"/>
</dbReference>
<evidence type="ECO:0000259" key="2">
    <source>
        <dbReference type="Pfam" id="PF17900"/>
    </source>
</evidence>
<dbReference type="PANTHER" id="PTHR11533:SF299">
    <property type="entry name" value="AMINOPEPTIDASE"/>
    <property type="match status" value="1"/>
</dbReference>
<evidence type="ECO:0000313" key="4">
    <source>
        <dbReference type="WBParaSite" id="nRc.2.0.1.t11935-RA"/>
    </source>
</evidence>
<dbReference type="SUPFAM" id="SSF63737">
    <property type="entry name" value="Leukotriene A4 hydrolase N-terminal domain"/>
    <property type="match status" value="1"/>
</dbReference>